<organism evidence="1">
    <name type="scientific">marine metagenome</name>
    <dbReference type="NCBI Taxonomy" id="408172"/>
    <lineage>
        <taxon>unclassified sequences</taxon>
        <taxon>metagenomes</taxon>
        <taxon>ecological metagenomes</taxon>
    </lineage>
</organism>
<gene>
    <name evidence="1" type="ORF">METZ01_LOCUS320232</name>
</gene>
<sequence length="30" mass="3493">MSSKENLSNERVFNWGRTTGTYRNNQAMAE</sequence>
<protein>
    <submittedName>
        <fullName evidence="1">Uncharacterized protein</fullName>
    </submittedName>
</protein>
<reference evidence="1" key="1">
    <citation type="submission" date="2018-05" db="EMBL/GenBank/DDBJ databases">
        <authorList>
            <person name="Lanie J.A."/>
            <person name="Ng W.-L."/>
            <person name="Kazmierczak K.M."/>
            <person name="Andrzejewski T.M."/>
            <person name="Davidsen T.M."/>
            <person name="Wayne K.J."/>
            <person name="Tettelin H."/>
            <person name="Glass J.I."/>
            <person name="Rusch D."/>
            <person name="Podicherti R."/>
            <person name="Tsui H.-C.T."/>
            <person name="Winkler M.E."/>
        </authorList>
    </citation>
    <scope>NUCLEOTIDE SEQUENCE</scope>
</reference>
<evidence type="ECO:0000313" key="1">
    <source>
        <dbReference type="EMBL" id="SVC67378.1"/>
    </source>
</evidence>
<dbReference type="AlphaFoldDB" id="A0A382P3R4"/>
<name>A0A382P3R4_9ZZZZ</name>
<dbReference type="EMBL" id="UINC01104321">
    <property type="protein sequence ID" value="SVC67378.1"/>
    <property type="molecule type" value="Genomic_DNA"/>
</dbReference>
<proteinExistence type="predicted"/>
<accession>A0A382P3R4</accession>